<dbReference type="Proteomes" id="UP000823757">
    <property type="component" value="Unassembled WGS sequence"/>
</dbReference>
<dbReference type="SUPFAM" id="SSF52833">
    <property type="entry name" value="Thioredoxin-like"/>
    <property type="match status" value="1"/>
</dbReference>
<feature type="domain" description="Thioredoxin" evidence="1">
    <location>
        <begin position="35"/>
        <end position="175"/>
    </location>
</feature>
<evidence type="ECO:0000259" key="1">
    <source>
        <dbReference type="PROSITE" id="PS51352"/>
    </source>
</evidence>
<proteinExistence type="predicted"/>
<reference evidence="2" key="2">
    <citation type="journal article" date="2021" name="PeerJ">
        <title>Extensive microbial diversity within the chicken gut microbiome revealed by metagenomics and culture.</title>
        <authorList>
            <person name="Gilroy R."/>
            <person name="Ravi A."/>
            <person name="Getino M."/>
            <person name="Pursley I."/>
            <person name="Horton D.L."/>
            <person name="Alikhan N.F."/>
            <person name="Baker D."/>
            <person name="Gharbi K."/>
            <person name="Hall N."/>
            <person name="Watson M."/>
            <person name="Adriaenssens E.M."/>
            <person name="Foster-Nyarko E."/>
            <person name="Jarju S."/>
            <person name="Secka A."/>
            <person name="Antonio M."/>
            <person name="Oren A."/>
            <person name="Chaudhuri R.R."/>
            <person name="La Ragione R."/>
            <person name="Hildebrand F."/>
            <person name="Pallen M.J."/>
        </authorList>
    </citation>
    <scope>NUCLEOTIDE SEQUENCE</scope>
    <source>
        <strain evidence="2">B1-13419</strain>
    </source>
</reference>
<reference evidence="2" key="1">
    <citation type="submission" date="2020-10" db="EMBL/GenBank/DDBJ databases">
        <authorList>
            <person name="Gilroy R."/>
        </authorList>
    </citation>
    <scope>NUCLEOTIDE SEQUENCE</scope>
    <source>
        <strain evidence="2">B1-13419</strain>
    </source>
</reference>
<name>A0A9D9IKU6_9BACT</name>
<dbReference type="PANTHER" id="PTHR42852:SF17">
    <property type="entry name" value="THIOREDOXIN-LIKE PROTEIN HI_1115"/>
    <property type="match status" value="1"/>
</dbReference>
<dbReference type="PANTHER" id="PTHR42852">
    <property type="entry name" value="THIOL:DISULFIDE INTERCHANGE PROTEIN DSBE"/>
    <property type="match status" value="1"/>
</dbReference>
<evidence type="ECO:0000313" key="3">
    <source>
        <dbReference type="Proteomes" id="UP000823757"/>
    </source>
</evidence>
<dbReference type="GO" id="GO:0016491">
    <property type="term" value="F:oxidoreductase activity"/>
    <property type="evidence" value="ECO:0007669"/>
    <property type="project" value="InterPro"/>
</dbReference>
<dbReference type="InterPro" id="IPR050553">
    <property type="entry name" value="Thioredoxin_ResA/DsbE_sf"/>
</dbReference>
<comment type="caution">
    <text evidence="2">The sequence shown here is derived from an EMBL/GenBank/DDBJ whole genome shotgun (WGS) entry which is preliminary data.</text>
</comment>
<dbReference type="InterPro" id="IPR000866">
    <property type="entry name" value="AhpC/TSA"/>
</dbReference>
<sequence length="175" mass="19604">MIKETARHIRHIAAVLALAAAVSCIRDRIPQGADLTLGDRLPEFSVVLDDGTTTGTEDLVGNVSCIMFFHSSCPDCQQAMPRVQKLYENYGEEVKFVCISREEGAETIRAYWQENGFTLPWSAQEGREIYNLFATFAVPRIHISDADSIIRTIFTDSPVPTYEDMETAVLDLLQE</sequence>
<dbReference type="InterPro" id="IPR036249">
    <property type="entry name" value="Thioredoxin-like_sf"/>
</dbReference>
<gene>
    <name evidence="2" type="ORF">IAB91_00125</name>
</gene>
<dbReference type="Gene3D" id="3.40.30.10">
    <property type="entry name" value="Glutaredoxin"/>
    <property type="match status" value="1"/>
</dbReference>
<protein>
    <submittedName>
        <fullName evidence="2">TlpA family protein disulfide reductase</fullName>
    </submittedName>
</protein>
<dbReference type="GO" id="GO:0016209">
    <property type="term" value="F:antioxidant activity"/>
    <property type="evidence" value="ECO:0007669"/>
    <property type="project" value="InterPro"/>
</dbReference>
<dbReference type="PROSITE" id="PS51257">
    <property type="entry name" value="PROKAR_LIPOPROTEIN"/>
    <property type="match status" value="1"/>
</dbReference>
<organism evidence="2 3">
    <name type="scientific">Candidatus Cryptobacteroides faecigallinarum</name>
    <dbReference type="NCBI Taxonomy" id="2840763"/>
    <lineage>
        <taxon>Bacteria</taxon>
        <taxon>Pseudomonadati</taxon>
        <taxon>Bacteroidota</taxon>
        <taxon>Bacteroidia</taxon>
        <taxon>Bacteroidales</taxon>
        <taxon>Candidatus Cryptobacteroides</taxon>
    </lineage>
</organism>
<dbReference type="Pfam" id="PF00578">
    <property type="entry name" value="AhpC-TSA"/>
    <property type="match status" value="1"/>
</dbReference>
<accession>A0A9D9IKU6</accession>
<dbReference type="CDD" id="cd02966">
    <property type="entry name" value="TlpA_like_family"/>
    <property type="match status" value="1"/>
</dbReference>
<evidence type="ECO:0000313" key="2">
    <source>
        <dbReference type="EMBL" id="MBO8473683.1"/>
    </source>
</evidence>
<dbReference type="EMBL" id="JADIMD010000001">
    <property type="protein sequence ID" value="MBO8473683.1"/>
    <property type="molecule type" value="Genomic_DNA"/>
</dbReference>
<dbReference type="PROSITE" id="PS51352">
    <property type="entry name" value="THIOREDOXIN_2"/>
    <property type="match status" value="1"/>
</dbReference>
<dbReference type="AlphaFoldDB" id="A0A9D9IKU6"/>
<dbReference type="InterPro" id="IPR013766">
    <property type="entry name" value="Thioredoxin_domain"/>
</dbReference>